<dbReference type="AlphaFoldDB" id="A0A9D1LID3"/>
<dbReference type="InterPro" id="IPR014048">
    <property type="entry name" value="MethylDNA_cys_MeTrfase_DNA-bd"/>
</dbReference>
<protein>
    <submittedName>
        <fullName evidence="3">GNAT family N-acetyltransferase</fullName>
    </submittedName>
</protein>
<dbReference type="GO" id="GO:0006281">
    <property type="term" value="P:DNA repair"/>
    <property type="evidence" value="ECO:0007669"/>
    <property type="project" value="InterPro"/>
</dbReference>
<name>A0A9D1LID3_9FIRM</name>
<dbReference type="GO" id="GO:0016747">
    <property type="term" value="F:acyltransferase activity, transferring groups other than amino-acyl groups"/>
    <property type="evidence" value="ECO:0007669"/>
    <property type="project" value="InterPro"/>
</dbReference>
<dbReference type="InterPro" id="IPR000182">
    <property type="entry name" value="GNAT_dom"/>
</dbReference>
<sequence length="341" mass="39790">MLYKTFYESPIGKMILVSDAKSLVGTWFLDQKYYMYGIKDEIVQKDDLDVFKKVKRYLDNYFNGEYANVKNISLNPKGTLFQKQVWKVILSIPYGKVWTYSDVLAKVEEKSKRKSSVRAIANAISRNPILILISCHRIIGKDGTLKGYSAGLERKKYLLNLEEKNKYNTVLLKSKRLIINKGNSTASKSVYEYDLTKCTNIGGINKLVKFKEPIDFVGDDAKKYYLECSKNKMFDWYVFLKSNNTCTSNVILEEKEDDVLEISYNTNPKYWGNNYVVEAALEIIKHLKKLGYKKIIAHVYEENTKSIRALEKLGFKYVKNKLNFYKPLNKYINDYEYELDI</sequence>
<evidence type="ECO:0000313" key="3">
    <source>
        <dbReference type="EMBL" id="HIU39747.1"/>
    </source>
</evidence>
<dbReference type="SUPFAM" id="SSF55729">
    <property type="entry name" value="Acyl-CoA N-acyltransferases (Nat)"/>
    <property type="match status" value="1"/>
</dbReference>
<feature type="domain" description="N-acetyltransferase" evidence="2">
    <location>
        <begin position="193"/>
        <end position="341"/>
    </location>
</feature>
<dbReference type="InterPro" id="IPR008332">
    <property type="entry name" value="MethylG_MeTrfase_N"/>
</dbReference>
<dbReference type="PANTHER" id="PTHR10815">
    <property type="entry name" value="METHYLATED-DNA--PROTEIN-CYSTEINE METHYLTRANSFERASE"/>
    <property type="match status" value="1"/>
</dbReference>
<dbReference type="PROSITE" id="PS51186">
    <property type="entry name" value="GNAT"/>
    <property type="match status" value="1"/>
</dbReference>
<dbReference type="NCBIfam" id="TIGR00589">
    <property type="entry name" value="ogt"/>
    <property type="match status" value="1"/>
</dbReference>
<keyword evidence="1" id="KW-0227">DNA damage</keyword>
<dbReference type="Pfam" id="PF13302">
    <property type="entry name" value="Acetyltransf_3"/>
    <property type="match status" value="1"/>
</dbReference>
<dbReference type="Proteomes" id="UP000824074">
    <property type="component" value="Unassembled WGS sequence"/>
</dbReference>
<dbReference type="CDD" id="cd06445">
    <property type="entry name" value="ATase"/>
    <property type="match status" value="1"/>
</dbReference>
<gene>
    <name evidence="3" type="ORF">IAB68_00390</name>
</gene>
<dbReference type="EMBL" id="DVMT01000005">
    <property type="protein sequence ID" value="HIU39747.1"/>
    <property type="molecule type" value="Genomic_DNA"/>
</dbReference>
<dbReference type="InterPro" id="IPR016181">
    <property type="entry name" value="Acyl_CoA_acyltransferase"/>
</dbReference>
<dbReference type="SUPFAM" id="SSF46767">
    <property type="entry name" value="Methylated DNA-protein cysteine methyltransferase, C-terminal domain"/>
    <property type="match status" value="1"/>
</dbReference>
<dbReference type="InterPro" id="IPR036631">
    <property type="entry name" value="MGMT_N_sf"/>
</dbReference>
<accession>A0A9D1LID3</accession>
<reference evidence="3" key="1">
    <citation type="submission" date="2020-10" db="EMBL/GenBank/DDBJ databases">
        <authorList>
            <person name="Gilroy R."/>
        </authorList>
    </citation>
    <scope>NUCLEOTIDE SEQUENCE</scope>
    <source>
        <strain evidence="3">CHK193-30670</strain>
    </source>
</reference>
<evidence type="ECO:0000313" key="4">
    <source>
        <dbReference type="Proteomes" id="UP000824074"/>
    </source>
</evidence>
<dbReference type="Gene3D" id="3.30.160.70">
    <property type="entry name" value="Methylated DNA-protein cysteine methyltransferase domain"/>
    <property type="match status" value="1"/>
</dbReference>
<dbReference type="Gene3D" id="3.40.630.30">
    <property type="match status" value="1"/>
</dbReference>
<evidence type="ECO:0000259" key="2">
    <source>
        <dbReference type="PROSITE" id="PS51186"/>
    </source>
</evidence>
<dbReference type="PANTHER" id="PTHR10815:SF5">
    <property type="entry name" value="METHYLATED-DNA--PROTEIN-CYSTEINE METHYLTRANSFERASE"/>
    <property type="match status" value="1"/>
</dbReference>
<proteinExistence type="predicted"/>
<evidence type="ECO:0000256" key="1">
    <source>
        <dbReference type="ARBA" id="ARBA00022763"/>
    </source>
</evidence>
<organism evidence="3 4">
    <name type="scientific">Candidatus Aphodocola excrementigallinarum</name>
    <dbReference type="NCBI Taxonomy" id="2840670"/>
    <lineage>
        <taxon>Bacteria</taxon>
        <taxon>Bacillati</taxon>
        <taxon>Bacillota</taxon>
        <taxon>Bacilli</taxon>
        <taxon>Candidatus Aphodocola</taxon>
    </lineage>
</organism>
<dbReference type="InterPro" id="IPR036388">
    <property type="entry name" value="WH-like_DNA-bd_sf"/>
</dbReference>
<dbReference type="GO" id="GO:0003908">
    <property type="term" value="F:methylated-DNA-[protein]-cysteine S-methyltransferase activity"/>
    <property type="evidence" value="ECO:0007669"/>
    <property type="project" value="InterPro"/>
</dbReference>
<comment type="caution">
    <text evidence="3">The sequence shown here is derived from an EMBL/GenBank/DDBJ whole genome shotgun (WGS) entry which is preliminary data.</text>
</comment>
<dbReference type="Pfam" id="PF02870">
    <property type="entry name" value="Methyltransf_1N"/>
    <property type="match status" value="1"/>
</dbReference>
<dbReference type="Gene3D" id="1.10.10.10">
    <property type="entry name" value="Winged helix-like DNA-binding domain superfamily/Winged helix DNA-binding domain"/>
    <property type="match status" value="1"/>
</dbReference>
<reference evidence="3" key="2">
    <citation type="journal article" date="2021" name="PeerJ">
        <title>Extensive microbial diversity within the chicken gut microbiome revealed by metagenomics and culture.</title>
        <authorList>
            <person name="Gilroy R."/>
            <person name="Ravi A."/>
            <person name="Getino M."/>
            <person name="Pursley I."/>
            <person name="Horton D.L."/>
            <person name="Alikhan N.F."/>
            <person name="Baker D."/>
            <person name="Gharbi K."/>
            <person name="Hall N."/>
            <person name="Watson M."/>
            <person name="Adriaenssens E.M."/>
            <person name="Foster-Nyarko E."/>
            <person name="Jarju S."/>
            <person name="Secka A."/>
            <person name="Antonio M."/>
            <person name="Oren A."/>
            <person name="Chaudhuri R.R."/>
            <person name="La Ragione R."/>
            <person name="Hildebrand F."/>
            <person name="Pallen M.J."/>
        </authorList>
    </citation>
    <scope>NUCLEOTIDE SEQUENCE</scope>
    <source>
        <strain evidence="3">CHK193-30670</strain>
    </source>
</reference>
<dbReference type="Pfam" id="PF01035">
    <property type="entry name" value="DNA_binding_1"/>
    <property type="match status" value="1"/>
</dbReference>
<dbReference type="InterPro" id="IPR036217">
    <property type="entry name" value="MethylDNA_cys_MeTrfase_DNAb"/>
</dbReference>
<dbReference type="SUPFAM" id="SSF53155">
    <property type="entry name" value="Methylated DNA-protein cysteine methyltransferase domain"/>
    <property type="match status" value="1"/>
</dbReference>